<feature type="transmembrane region" description="Helical" evidence="6">
    <location>
        <begin position="169"/>
        <end position="189"/>
    </location>
</feature>
<dbReference type="Pfam" id="PF07690">
    <property type="entry name" value="MFS_1"/>
    <property type="match status" value="1"/>
</dbReference>
<feature type="transmembrane region" description="Helical" evidence="6">
    <location>
        <begin position="313"/>
        <end position="336"/>
    </location>
</feature>
<dbReference type="PANTHER" id="PTHR11662:SF399">
    <property type="entry name" value="FI19708P1-RELATED"/>
    <property type="match status" value="1"/>
</dbReference>
<dbReference type="EMBL" id="SZNT01000307">
    <property type="protein sequence ID" value="TKH09023.1"/>
    <property type="molecule type" value="Genomic_DNA"/>
</dbReference>
<dbReference type="GO" id="GO:0005886">
    <property type="term" value="C:plasma membrane"/>
    <property type="evidence" value="ECO:0007669"/>
    <property type="project" value="UniProtKB-SubCell"/>
</dbReference>
<evidence type="ECO:0000256" key="2">
    <source>
        <dbReference type="ARBA" id="ARBA00022448"/>
    </source>
</evidence>
<dbReference type="InterPro" id="IPR020846">
    <property type="entry name" value="MFS_dom"/>
</dbReference>
<comment type="subcellular location">
    <subcellularLocation>
        <location evidence="1">Cell membrane</location>
        <topology evidence="1">Multi-pass membrane protein</topology>
    </subcellularLocation>
</comment>
<sequence>MLVNKLAFGQNPKMILLLLFAGNLFSALDRFVINYGIVHISDDLQLSASSTGLILSIFFLGYAIMQIPGGWMADRFGARIVLIVSVFSFTIFTSLTGLAWSFVSLLVIRFMFGLGEGSFFPAGAKMIAVSIAEEKRSRAMSLFLSALTVAGVISPILAATLLVSIGWRMMFGIIGIFGFTIGLLYLFFLKPRVGSQGPREVETEVPVKGSFIKLFKTPLVLSLMVASFAYGFISWGVMSWMPTYLVQERGLNLISMGLLQMIPAIASVAFYIIAGYVLDKVKGGREKWIGGFSGLGLALFVYLMFHAETVTGVIIYQSIIPIFSAALSTIIFSLPLKYLPEAIGGSAVGVVNLGMQVAGFIAPLTIGFVIDAFDGSFNGAVWLLVSFGVVCFIAFMTLKSGRENFISENPQTIPAVK</sequence>
<evidence type="ECO:0000256" key="3">
    <source>
        <dbReference type="ARBA" id="ARBA00022692"/>
    </source>
</evidence>
<organism evidence="8 9">
    <name type="scientific">Peribacillus simplex</name>
    <dbReference type="NCBI Taxonomy" id="1478"/>
    <lineage>
        <taxon>Bacteria</taxon>
        <taxon>Bacillati</taxon>
        <taxon>Bacillota</taxon>
        <taxon>Bacilli</taxon>
        <taxon>Bacillales</taxon>
        <taxon>Bacillaceae</taxon>
        <taxon>Peribacillus</taxon>
    </lineage>
</organism>
<dbReference type="Proteomes" id="UP000309170">
    <property type="component" value="Unassembled WGS sequence"/>
</dbReference>
<reference evidence="8 9" key="1">
    <citation type="journal article" date="2019" name="Environ. Microbiol.">
        <title>An active ?-lactamase is a part of an orchestrated cell wall stress resistance network of Bacillus subtilis and related rhizosphere species.</title>
        <authorList>
            <person name="Bucher T."/>
            <person name="Keren-Paz A."/>
            <person name="Hausser J."/>
            <person name="Olender T."/>
            <person name="Cytryn E."/>
            <person name="Kolodkin-Gal I."/>
        </authorList>
    </citation>
    <scope>NUCLEOTIDE SEQUENCE [LARGE SCALE GENOMIC DNA]</scope>
    <source>
        <strain evidence="8 9">I4</strain>
    </source>
</reference>
<evidence type="ECO:0000256" key="5">
    <source>
        <dbReference type="ARBA" id="ARBA00023136"/>
    </source>
</evidence>
<feature type="transmembrane region" description="Helical" evidence="6">
    <location>
        <begin position="76"/>
        <end position="100"/>
    </location>
</feature>
<keyword evidence="3 6" id="KW-0812">Transmembrane</keyword>
<keyword evidence="2" id="KW-0813">Transport</keyword>
<evidence type="ECO:0000256" key="1">
    <source>
        <dbReference type="ARBA" id="ARBA00004651"/>
    </source>
</evidence>
<feature type="transmembrane region" description="Helical" evidence="6">
    <location>
        <begin position="46"/>
        <end position="64"/>
    </location>
</feature>
<dbReference type="CDD" id="cd17319">
    <property type="entry name" value="MFS_ExuT_GudP_like"/>
    <property type="match status" value="1"/>
</dbReference>
<feature type="transmembrane region" description="Helical" evidence="6">
    <location>
        <begin position="379"/>
        <end position="398"/>
    </location>
</feature>
<dbReference type="SUPFAM" id="SSF103473">
    <property type="entry name" value="MFS general substrate transporter"/>
    <property type="match status" value="1"/>
</dbReference>
<dbReference type="InterPro" id="IPR050382">
    <property type="entry name" value="MFS_Na/Anion_cotransporter"/>
</dbReference>
<dbReference type="OrthoDB" id="9773404at2"/>
<dbReference type="InterPro" id="IPR036259">
    <property type="entry name" value="MFS_trans_sf"/>
</dbReference>
<evidence type="ECO:0000313" key="9">
    <source>
        <dbReference type="Proteomes" id="UP000309170"/>
    </source>
</evidence>
<dbReference type="InterPro" id="IPR011701">
    <property type="entry name" value="MFS"/>
</dbReference>
<dbReference type="Gene3D" id="1.20.1250.20">
    <property type="entry name" value="MFS general substrate transporter like domains"/>
    <property type="match status" value="2"/>
</dbReference>
<comment type="caution">
    <text evidence="8">The sequence shown here is derived from an EMBL/GenBank/DDBJ whole genome shotgun (WGS) entry which is preliminary data.</text>
</comment>
<name>A0A9X8ZF03_9BACI</name>
<feature type="transmembrane region" description="Helical" evidence="6">
    <location>
        <begin position="348"/>
        <end position="373"/>
    </location>
</feature>
<evidence type="ECO:0000256" key="4">
    <source>
        <dbReference type="ARBA" id="ARBA00022989"/>
    </source>
</evidence>
<feature type="transmembrane region" description="Helical" evidence="6">
    <location>
        <begin position="288"/>
        <end position="307"/>
    </location>
</feature>
<dbReference type="PANTHER" id="PTHR11662">
    <property type="entry name" value="SOLUTE CARRIER FAMILY 17"/>
    <property type="match status" value="1"/>
</dbReference>
<accession>A0A9X8ZF03</accession>
<protein>
    <submittedName>
        <fullName evidence="8">MFS transporter</fullName>
    </submittedName>
</protein>
<keyword evidence="5 6" id="KW-0472">Membrane</keyword>
<evidence type="ECO:0000259" key="7">
    <source>
        <dbReference type="PROSITE" id="PS50850"/>
    </source>
</evidence>
<dbReference type="PROSITE" id="PS50850">
    <property type="entry name" value="MFS"/>
    <property type="match status" value="1"/>
</dbReference>
<dbReference type="AlphaFoldDB" id="A0A9X8ZF03"/>
<feature type="transmembrane region" description="Helical" evidence="6">
    <location>
        <begin position="253"/>
        <end position="276"/>
    </location>
</feature>
<evidence type="ECO:0000256" key="6">
    <source>
        <dbReference type="SAM" id="Phobius"/>
    </source>
</evidence>
<feature type="domain" description="Major facilitator superfamily (MFS) profile" evidence="7">
    <location>
        <begin position="15"/>
        <end position="403"/>
    </location>
</feature>
<feature type="transmembrane region" description="Helical" evidence="6">
    <location>
        <begin position="219"/>
        <end position="241"/>
    </location>
</feature>
<dbReference type="GO" id="GO:0022857">
    <property type="term" value="F:transmembrane transporter activity"/>
    <property type="evidence" value="ECO:0007669"/>
    <property type="project" value="InterPro"/>
</dbReference>
<proteinExistence type="predicted"/>
<feature type="transmembrane region" description="Helical" evidence="6">
    <location>
        <begin position="140"/>
        <end position="163"/>
    </location>
</feature>
<evidence type="ECO:0000313" key="8">
    <source>
        <dbReference type="EMBL" id="TKH09023.1"/>
    </source>
</evidence>
<keyword evidence="4 6" id="KW-1133">Transmembrane helix</keyword>
<gene>
    <name evidence="8" type="ORF">FC678_18545</name>
</gene>